<comment type="caution">
    <text evidence="4">The sequence shown here is derived from an EMBL/GenBank/DDBJ whole genome shotgun (WGS) entry which is preliminary data.</text>
</comment>
<gene>
    <name evidence="4" type="ORF">BTJ39_03825</name>
</gene>
<protein>
    <submittedName>
        <fullName evidence="4">Uncharacterized protein</fullName>
    </submittedName>
</protein>
<dbReference type="InterPro" id="IPR005220">
    <property type="entry name" value="CarO-like"/>
</dbReference>
<reference evidence="4 5" key="1">
    <citation type="submission" date="2016-12" db="EMBL/GenBank/DDBJ databases">
        <title>Izhakiella australiana sp. nov. of genus Izhakiella isolated from Australian desert.</title>
        <authorList>
            <person name="Ji M."/>
        </authorList>
    </citation>
    <scope>NUCLEOTIDE SEQUENCE [LARGE SCALE GENOMIC DNA]</scope>
    <source>
        <strain evidence="4 5">D4N98</strain>
    </source>
</reference>
<dbReference type="STRING" id="1926881.BTJ39_03825"/>
<feature type="region of interest" description="Disordered" evidence="2">
    <location>
        <begin position="23"/>
        <end position="46"/>
    </location>
</feature>
<dbReference type="Pfam" id="PF04076">
    <property type="entry name" value="BOF"/>
    <property type="match status" value="1"/>
</dbReference>
<dbReference type="Gene3D" id="2.40.50.200">
    <property type="entry name" value="Bacterial OB-fold"/>
    <property type="match status" value="1"/>
</dbReference>
<evidence type="ECO:0000256" key="1">
    <source>
        <dbReference type="ARBA" id="ARBA00022729"/>
    </source>
</evidence>
<evidence type="ECO:0000256" key="2">
    <source>
        <dbReference type="SAM" id="MobiDB-lite"/>
    </source>
</evidence>
<evidence type="ECO:0000313" key="5">
    <source>
        <dbReference type="Proteomes" id="UP000190667"/>
    </source>
</evidence>
<evidence type="ECO:0000256" key="3">
    <source>
        <dbReference type="SAM" id="SignalP"/>
    </source>
</evidence>
<dbReference type="PANTHER" id="PTHR36571">
    <property type="entry name" value="PROTEIN YGIW"/>
    <property type="match status" value="1"/>
</dbReference>
<feature type="chain" id="PRO_5012323147" evidence="3">
    <location>
        <begin position="19"/>
        <end position="131"/>
    </location>
</feature>
<dbReference type="InterPro" id="IPR036700">
    <property type="entry name" value="BOBF_sf"/>
</dbReference>
<sequence length="131" mass="14722">MKKYLTLIPLLFSLGLQAADKGGFKQDTAPPAPQEQKDGYRGVTDGQHQMMSDELAKLPEKSWVSLKGNILKRTAVNHYLLRDARGTIAVIINDNVWRGQQVKPDDLVSLNGQLERNKGKVQVNVMQLRRL</sequence>
<dbReference type="SUPFAM" id="SSF101756">
    <property type="entry name" value="Hypothetical protein YgiW"/>
    <property type="match status" value="1"/>
</dbReference>
<organism evidence="4 5">
    <name type="scientific">Izhakiella australiensis</name>
    <dbReference type="NCBI Taxonomy" id="1926881"/>
    <lineage>
        <taxon>Bacteria</taxon>
        <taxon>Pseudomonadati</taxon>
        <taxon>Pseudomonadota</taxon>
        <taxon>Gammaproteobacteria</taxon>
        <taxon>Enterobacterales</taxon>
        <taxon>Erwiniaceae</taxon>
        <taxon>Izhakiella</taxon>
    </lineage>
</organism>
<dbReference type="OrthoDB" id="6413427at2"/>
<dbReference type="PANTHER" id="PTHR36571:SF2">
    <property type="entry name" value="PERIPLASMIC PROTEIN"/>
    <property type="match status" value="1"/>
</dbReference>
<dbReference type="Proteomes" id="UP000190667">
    <property type="component" value="Unassembled WGS sequence"/>
</dbReference>
<dbReference type="EMBL" id="MRUL01000002">
    <property type="protein sequence ID" value="OON41108.1"/>
    <property type="molecule type" value="Genomic_DNA"/>
</dbReference>
<keyword evidence="5" id="KW-1185">Reference proteome</keyword>
<dbReference type="AlphaFoldDB" id="A0A1S8YQC9"/>
<dbReference type="NCBIfam" id="NF033674">
    <property type="entry name" value="stress_OB_fold"/>
    <property type="match status" value="1"/>
</dbReference>
<name>A0A1S8YQC9_9GAMM</name>
<evidence type="ECO:0000313" key="4">
    <source>
        <dbReference type="EMBL" id="OON41108.1"/>
    </source>
</evidence>
<dbReference type="RefSeq" id="WP_078001354.1">
    <property type="nucleotide sequence ID" value="NZ_MRUL01000002.1"/>
</dbReference>
<keyword evidence="1 3" id="KW-0732">Signal</keyword>
<accession>A0A1S8YQC9</accession>
<proteinExistence type="predicted"/>
<feature type="signal peptide" evidence="3">
    <location>
        <begin position="1"/>
        <end position="18"/>
    </location>
</feature>